<dbReference type="Pfam" id="PF00883">
    <property type="entry name" value="Peptidase_M17"/>
    <property type="match status" value="1"/>
</dbReference>
<evidence type="ECO:0000256" key="4">
    <source>
        <dbReference type="ARBA" id="ARBA00022801"/>
    </source>
</evidence>
<evidence type="ECO:0000259" key="9">
    <source>
        <dbReference type="PROSITE" id="PS00631"/>
    </source>
</evidence>
<evidence type="ECO:0000256" key="8">
    <source>
        <dbReference type="ARBA" id="ARBA00050061"/>
    </source>
</evidence>
<comment type="caution">
    <text evidence="10">The sequence shown here is derived from an EMBL/GenBank/DDBJ whole genome shotgun (WGS) entry which is preliminary data.</text>
</comment>
<dbReference type="OrthoDB" id="9809354at2"/>
<dbReference type="InterPro" id="IPR043472">
    <property type="entry name" value="Macro_dom-like"/>
</dbReference>
<dbReference type="AlphaFoldDB" id="A0A4Q2RVQ0"/>
<keyword evidence="2 10" id="KW-0031">Aminopeptidase</keyword>
<comment type="similarity">
    <text evidence="1">Belongs to the peptidase M17 family.</text>
</comment>
<keyword evidence="4" id="KW-0378">Hydrolase</keyword>
<proteinExistence type="inferred from homology"/>
<dbReference type="PROSITE" id="PS00631">
    <property type="entry name" value="CYTOSOL_AP"/>
    <property type="match status" value="1"/>
</dbReference>
<dbReference type="Gene3D" id="3.40.630.10">
    <property type="entry name" value="Zn peptidases"/>
    <property type="match status" value="1"/>
</dbReference>
<evidence type="ECO:0000256" key="2">
    <source>
        <dbReference type="ARBA" id="ARBA00022438"/>
    </source>
</evidence>
<dbReference type="CDD" id="cd00433">
    <property type="entry name" value="Peptidase_M17"/>
    <property type="match status" value="1"/>
</dbReference>
<dbReference type="Gene3D" id="3.40.220.10">
    <property type="entry name" value="Leucine Aminopeptidase, subunit E, domain 1"/>
    <property type="match status" value="1"/>
</dbReference>
<evidence type="ECO:0000313" key="11">
    <source>
        <dbReference type="Proteomes" id="UP000291838"/>
    </source>
</evidence>
<dbReference type="InterPro" id="IPR008283">
    <property type="entry name" value="Peptidase_M17_N"/>
</dbReference>
<dbReference type="SUPFAM" id="SSF53187">
    <property type="entry name" value="Zn-dependent exopeptidases"/>
    <property type="match status" value="1"/>
</dbReference>
<feature type="domain" description="Cytosol aminopeptidase" evidence="9">
    <location>
        <begin position="354"/>
        <end position="361"/>
    </location>
</feature>
<dbReference type="SUPFAM" id="SSF52949">
    <property type="entry name" value="Macro domain-like"/>
    <property type="match status" value="1"/>
</dbReference>
<keyword evidence="11" id="KW-1185">Reference proteome</keyword>
<dbReference type="PANTHER" id="PTHR11963">
    <property type="entry name" value="LEUCINE AMINOPEPTIDASE-RELATED"/>
    <property type="match status" value="1"/>
</dbReference>
<evidence type="ECO:0000256" key="6">
    <source>
        <dbReference type="ARBA" id="ARBA00049972"/>
    </source>
</evidence>
<gene>
    <name evidence="10" type="ORF">EUA06_07460</name>
</gene>
<dbReference type="PRINTS" id="PR00481">
    <property type="entry name" value="LAMNOPPTDASE"/>
</dbReference>
<evidence type="ECO:0000313" key="10">
    <source>
        <dbReference type="EMBL" id="RYB92756.1"/>
    </source>
</evidence>
<dbReference type="GO" id="GO:0070006">
    <property type="term" value="F:metalloaminopeptidase activity"/>
    <property type="evidence" value="ECO:0007669"/>
    <property type="project" value="InterPro"/>
</dbReference>
<evidence type="ECO:0000256" key="5">
    <source>
        <dbReference type="ARBA" id="ARBA00033172"/>
    </source>
</evidence>
<dbReference type="GO" id="GO:0006508">
    <property type="term" value="P:proteolysis"/>
    <property type="evidence" value="ECO:0007669"/>
    <property type="project" value="UniProtKB-KW"/>
</dbReference>
<comment type="function">
    <text evidence="6">Presumably involved in the processing and regular turnover of intracellular proteins. Catalyzes the removal of unsubstituted N-terminal amino acids from various peptides.</text>
</comment>
<evidence type="ECO:0000256" key="7">
    <source>
        <dbReference type="ARBA" id="ARBA00050021"/>
    </source>
</evidence>
<dbReference type="InterPro" id="IPR000819">
    <property type="entry name" value="Peptidase_M17_C"/>
</dbReference>
<dbReference type="RefSeq" id="WP_129474359.1">
    <property type="nucleotide sequence ID" value="NZ_SDWS01000002.1"/>
</dbReference>
<dbReference type="Proteomes" id="UP000291838">
    <property type="component" value="Unassembled WGS sequence"/>
</dbReference>
<keyword evidence="3" id="KW-0645">Protease</keyword>
<dbReference type="Pfam" id="PF02789">
    <property type="entry name" value="Peptidase_M17_N"/>
    <property type="match status" value="1"/>
</dbReference>
<dbReference type="EMBL" id="SDWS01000002">
    <property type="protein sequence ID" value="RYB92756.1"/>
    <property type="molecule type" value="Genomic_DNA"/>
</dbReference>
<evidence type="ECO:0000256" key="3">
    <source>
        <dbReference type="ARBA" id="ARBA00022670"/>
    </source>
</evidence>
<name>A0A4Q2RVQ0_9ACTN</name>
<dbReference type="GO" id="GO:0030145">
    <property type="term" value="F:manganese ion binding"/>
    <property type="evidence" value="ECO:0007669"/>
    <property type="project" value="InterPro"/>
</dbReference>
<dbReference type="GO" id="GO:0005737">
    <property type="term" value="C:cytoplasm"/>
    <property type="evidence" value="ECO:0007669"/>
    <property type="project" value="InterPro"/>
</dbReference>
<reference evidence="10 11" key="1">
    <citation type="submission" date="2019-01" db="EMBL/GenBank/DDBJ databases">
        <title>Novel species of Nocardioides.</title>
        <authorList>
            <person name="Liu Q."/>
            <person name="Xin Y.-H."/>
        </authorList>
    </citation>
    <scope>NUCLEOTIDE SEQUENCE [LARGE SCALE GENOMIC DNA]</scope>
    <source>
        <strain evidence="10 11">HLT3-15</strain>
    </source>
</reference>
<accession>A0A4Q2RVQ0</accession>
<dbReference type="InterPro" id="IPR011356">
    <property type="entry name" value="Leucine_aapep/pepB"/>
</dbReference>
<protein>
    <recommendedName>
        <fullName evidence="7">Probable cytosol aminopeptidase</fullName>
    </recommendedName>
    <alternativeName>
        <fullName evidence="8">Leucine aminopeptidase</fullName>
    </alternativeName>
    <alternativeName>
        <fullName evidence="5">Leucyl aminopeptidase</fullName>
    </alternativeName>
</protein>
<dbReference type="PANTHER" id="PTHR11963:SF23">
    <property type="entry name" value="CYTOSOL AMINOPEPTIDASE"/>
    <property type="match status" value="1"/>
</dbReference>
<organism evidence="10 11">
    <name type="scientific">Nocardioides glacieisoli</name>
    <dbReference type="NCBI Taxonomy" id="1168730"/>
    <lineage>
        <taxon>Bacteria</taxon>
        <taxon>Bacillati</taxon>
        <taxon>Actinomycetota</taxon>
        <taxon>Actinomycetes</taxon>
        <taxon>Propionibacteriales</taxon>
        <taxon>Nocardioidaceae</taxon>
        <taxon>Nocardioides</taxon>
    </lineage>
</organism>
<evidence type="ECO:0000256" key="1">
    <source>
        <dbReference type="ARBA" id="ARBA00009528"/>
    </source>
</evidence>
<sequence length="511" mass="52209">MAPTAQLPAQVSPPQFALSPALPHQIGGAEVWAFPVLPDPGGPLLGPGADEASDTLGVDLLAALEAARGTGRAGEVTTVPVGSAERDDDVALVLLVGVGDGSVTDFRRAGAAVARATKDRANVVTTLAAIAPDEGLGAFVVGAMLASFAFHWRSTGPKERPVARIVLADIDDDGADDELARAIALGGAGWRSRALATVPANLKTPAWLAEQAIEVGEAAGLDVTVWDEDRLAAEGFGGLLAVGGGSVNPPRLIRMDYAPPGANRRTPTVVLVGKGITFDSGGLDIKPSEGMLTMKRDMSGGGAVIATMAALRDVDCPVRVVGLVPAAENSVSGSAMRPGDVITHVGGRTSEVNNTDAEGRLVLADAMAYAVAELSPKALVDIATLTGAMKVSLGQWTGGYFANHEALAEQVESAATASGELVWRMPLVADYEDKVTSKIADGDNAAGGAGAITAALFLQHFAGDVPWAHVDFASAAESPTDRHEWTAGPSGWGPRLLLAWLGSEDPLAGIA</sequence>